<proteinExistence type="predicted"/>
<keyword evidence="6" id="KW-1185">Reference proteome</keyword>
<feature type="signal peptide" evidence="3">
    <location>
        <begin position="1"/>
        <end position="22"/>
    </location>
</feature>
<reference evidence="5 6" key="1">
    <citation type="submission" date="2018-08" db="EMBL/GenBank/DDBJ databases">
        <title>Muricauda nanhaiensis sp. nov., isolated from seawater of the South China Sea.</title>
        <authorList>
            <person name="Dang Y."/>
        </authorList>
    </citation>
    <scope>NUCLEOTIDE SEQUENCE [LARGE SCALE GENOMIC DNA]</scope>
    <source>
        <strain evidence="5 6">SM1704</strain>
    </source>
</reference>
<dbReference type="PANTHER" id="PTHR46825:SF11">
    <property type="entry name" value="PENICILLIN-BINDING PROTEIN 4"/>
    <property type="match status" value="1"/>
</dbReference>
<dbReference type="Pfam" id="PF00144">
    <property type="entry name" value="Beta-lactamase"/>
    <property type="match status" value="1"/>
</dbReference>
<dbReference type="Gene3D" id="3.40.710.10">
    <property type="entry name" value="DD-peptidase/beta-lactamase superfamily"/>
    <property type="match status" value="1"/>
</dbReference>
<comment type="caution">
    <text evidence="5">The sequence shown here is derived from an EMBL/GenBank/DDBJ whole genome shotgun (WGS) entry which is preliminary data.</text>
</comment>
<keyword evidence="5" id="KW-0378">Hydrolase</keyword>
<dbReference type="InterPro" id="IPR050491">
    <property type="entry name" value="AmpC-like"/>
</dbReference>
<dbReference type="OrthoDB" id="9793489at2"/>
<feature type="chain" id="PRO_5016654813" evidence="3">
    <location>
        <begin position="23"/>
        <end position="481"/>
    </location>
</feature>
<keyword evidence="3" id="KW-0732">Signal</keyword>
<sequence length="481" mass="54630">MQYLRSCLSVFITLLSVTTTFSQTNFTWPETPSSKVFQDFIRAYNTGLQIEIKTFAKTHYANTDSAYLDEKTEYWMDIYHRFGPVKLHSLSINKPNDLEVWLQGTMSKAWFAPEFILNSDNQKIKAVGMLLGMQPPNTSTPAPSNEEFLDRLTNYLTLNEQHNLFQGSVLLAQHGKIIHSKAYGFKNIEENELNTLSTRFDIVSITKPITAIAILQLVQNGKLDLFAPIEKYLPELPKNISEKITIYQLLTHTSDYKLKNIDGFREQIEKTNSLKEVYDIHLEQLPKWDSFGDFNPSGKWNYSNQGYDLLGVIIEKVTGLNLEQYFKINVFETVGMSDTSFSKAGTANPYRYDLKHGGLKDYSEYPSFFGRVSAAAQLNSTVDDLYKLFETIKNTDDLLDEAHKGLLYAPLVKRGGDDFQGLGLEVNYESILNIGHSGVNVGNTSELIYFPESDLVLVVLCNNRSGAPNLYNFLKNNIPKK</sequence>
<dbReference type="AlphaFoldDB" id="A0A371JUM4"/>
<evidence type="ECO:0000256" key="3">
    <source>
        <dbReference type="SAM" id="SignalP"/>
    </source>
</evidence>
<dbReference type="PANTHER" id="PTHR46825">
    <property type="entry name" value="D-ALANYL-D-ALANINE-CARBOXYPEPTIDASE/ENDOPEPTIDASE AMPH"/>
    <property type="match status" value="1"/>
</dbReference>
<protein>
    <submittedName>
        <fullName evidence="5">Class A beta-lactamase-related serine hydrolase</fullName>
    </submittedName>
</protein>
<evidence type="ECO:0000256" key="1">
    <source>
        <dbReference type="ARBA" id="ARBA00004370"/>
    </source>
</evidence>
<comment type="subcellular location">
    <subcellularLocation>
        <location evidence="1">Membrane</location>
    </subcellularLocation>
</comment>
<dbReference type="GO" id="GO:0016020">
    <property type="term" value="C:membrane"/>
    <property type="evidence" value="ECO:0007669"/>
    <property type="project" value="UniProtKB-SubCell"/>
</dbReference>
<accession>A0A371JUM4</accession>
<dbReference type="InterPro" id="IPR012338">
    <property type="entry name" value="Beta-lactam/transpept-like"/>
</dbReference>
<dbReference type="InterPro" id="IPR001466">
    <property type="entry name" value="Beta-lactam-related"/>
</dbReference>
<keyword evidence="2" id="KW-0472">Membrane</keyword>
<dbReference type="Proteomes" id="UP000261828">
    <property type="component" value="Unassembled WGS sequence"/>
</dbReference>
<evidence type="ECO:0000256" key="2">
    <source>
        <dbReference type="ARBA" id="ARBA00023136"/>
    </source>
</evidence>
<feature type="domain" description="Beta-lactamase-related" evidence="4">
    <location>
        <begin position="160"/>
        <end position="466"/>
    </location>
</feature>
<dbReference type="GO" id="GO:0016787">
    <property type="term" value="F:hydrolase activity"/>
    <property type="evidence" value="ECO:0007669"/>
    <property type="project" value="UniProtKB-KW"/>
</dbReference>
<evidence type="ECO:0000313" key="6">
    <source>
        <dbReference type="Proteomes" id="UP000261828"/>
    </source>
</evidence>
<evidence type="ECO:0000259" key="4">
    <source>
        <dbReference type="Pfam" id="PF00144"/>
    </source>
</evidence>
<gene>
    <name evidence="5" type="ORF">DX873_04825</name>
</gene>
<organism evidence="5 6">
    <name type="scientific">Flagellimonas nanhaiensis</name>
    <dbReference type="NCBI Taxonomy" id="2292706"/>
    <lineage>
        <taxon>Bacteria</taxon>
        <taxon>Pseudomonadati</taxon>
        <taxon>Bacteroidota</taxon>
        <taxon>Flavobacteriia</taxon>
        <taxon>Flavobacteriales</taxon>
        <taxon>Flavobacteriaceae</taxon>
        <taxon>Flagellimonas</taxon>
    </lineage>
</organism>
<evidence type="ECO:0000313" key="5">
    <source>
        <dbReference type="EMBL" id="RDY61489.1"/>
    </source>
</evidence>
<dbReference type="RefSeq" id="WP_116183369.1">
    <property type="nucleotide sequence ID" value="NZ_QTJX01000001.1"/>
</dbReference>
<dbReference type="SUPFAM" id="SSF56601">
    <property type="entry name" value="beta-lactamase/transpeptidase-like"/>
    <property type="match status" value="1"/>
</dbReference>
<dbReference type="EMBL" id="QTJX01000001">
    <property type="protein sequence ID" value="RDY61489.1"/>
    <property type="molecule type" value="Genomic_DNA"/>
</dbReference>
<name>A0A371JUM4_9FLAO</name>